<evidence type="ECO:0000256" key="1">
    <source>
        <dbReference type="SAM" id="MobiDB-lite"/>
    </source>
</evidence>
<organism evidence="2 3">
    <name type="scientific">Angomonas deanei</name>
    <dbReference type="NCBI Taxonomy" id="59799"/>
    <lineage>
        <taxon>Eukaryota</taxon>
        <taxon>Discoba</taxon>
        <taxon>Euglenozoa</taxon>
        <taxon>Kinetoplastea</taxon>
        <taxon>Metakinetoplastina</taxon>
        <taxon>Trypanosomatida</taxon>
        <taxon>Trypanosomatidae</taxon>
        <taxon>Strigomonadinae</taxon>
        <taxon>Angomonas</taxon>
    </lineage>
</organism>
<feature type="region of interest" description="Disordered" evidence="1">
    <location>
        <begin position="228"/>
        <end position="297"/>
    </location>
</feature>
<sequence>MSDPPFSNICGNFQRFVDLSRASHQRSSLSPERELRQMTYGGYTRIEDSTAGSPTSGTKKEDTIDVDHPLPPLLEVDATQVQFAQTWQYGSALYHPVTDRFYCSCSNDLHLKAPETYAVEGVSCDFCGFTYWNQKPKSAQSSGLYFFHCDSCATDLCPFCIHDTYSNERCHAPCMQCRQCGAFVYLERSTLHRCTTTVEENAQLQRKTSDYLEELKRGFLAAIQAQAEETVVEPPPKPAAKPKSKSKSATPGRKSVSKEPRTSVKKEDKKPVPQKKKVSPKKTPTPPSETEKKTTPGPWEVLLPFFSTAEKNEVEGTLHLLGVPPTLSSSEELGVPCFVVRYNTRLGAERCASAIQDLGLSASVRHTQR</sequence>
<dbReference type="Proteomes" id="UP000515908">
    <property type="component" value="Chromosome 04"/>
</dbReference>
<evidence type="ECO:0000313" key="3">
    <source>
        <dbReference type="Proteomes" id="UP000515908"/>
    </source>
</evidence>
<protein>
    <submittedName>
        <fullName evidence="2">Uncharacterized protein</fullName>
    </submittedName>
</protein>
<name>A0A7G2C5Q8_9TRYP</name>
<dbReference type="AlphaFoldDB" id="A0A7G2C5Q8"/>
<keyword evidence="3" id="KW-1185">Reference proteome</keyword>
<feature type="region of interest" description="Disordered" evidence="1">
    <location>
        <begin position="43"/>
        <end position="62"/>
    </location>
</feature>
<dbReference type="VEuPathDB" id="TriTrypDB:ADEAN_000227600"/>
<proteinExistence type="predicted"/>
<reference evidence="2 3" key="1">
    <citation type="submission" date="2020-08" db="EMBL/GenBank/DDBJ databases">
        <authorList>
            <person name="Newling K."/>
            <person name="Davey J."/>
            <person name="Forrester S."/>
        </authorList>
    </citation>
    <scope>NUCLEOTIDE SEQUENCE [LARGE SCALE GENOMIC DNA]</scope>
    <source>
        <strain evidence="3">Crithidia deanei Carvalho (ATCC PRA-265)</strain>
    </source>
</reference>
<dbReference type="EMBL" id="LR877148">
    <property type="protein sequence ID" value="CAD2214825.1"/>
    <property type="molecule type" value="Genomic_DNA"/>
</dbReference>
<feature type="compositionally biased region" description="Basic and acidic residues" evidence="1">
    <location>
        <begin position="256"/>
        <end position="271"/>
    </location>
</feature>
<gene>
    <name evidence="2" type="ORF">ADEAN_000227600</name>
</gene>
<evidence type="ECO:0000313" key="2">
    <source>
        <dbReference type="EMBL" id="CAD2214825.1"/>
    </source>
</evidence>
<accession>A0A7G2C5Q8</accession>